<dbReference type="EMBL" id="QKZK01000005">
    <property type="protein sequence ID" value="PZX19153.1"/>
    <property type="molecule type" value="Genomic_DNA"/>
</dbReference>
<sequence>MIKSPRLKLMGILGANVLGLRHLSIRVDPVMGCNLACRMCYFSNAERRKAMKGVMTSAEMSEMSRCLFPRALQVVVGCAAEPTLHPDYVALIRLAKRYCVPHISLVTNGQIITYEHLEQMVQAGLDELIVSMHGVTKPVYEYFMQKSSYEAFVQRLDWLEALKTKHHLKQPSLRINYTVNPDNLGDLEGFFDHFGKYDIHTLQLRPMFENDGIYHRQMDAGDEERYRALVERFKVIARERGMQLLANMSDVHYEQQSKDARVAEAVYCYVSPSTAGHWGGSWKGLSFGRYSNVSGRRKELWGAIISGRGGRVGNIGKSQIL</sequence>
<evidence type="ECO:0000256" key="5">
    <source>
        <dbReference type="ARBA" id="ARBA00023014"/>
    </source>
</evidence>
<evidence type="ECO:0000256" key="1">
    <source>
        <dbReference type="ARBA" id="ARBA00001966"/>
    </source>
</evidence>
<keyword evidence="4" id="KW-0408">Iron</keyword>
<comment type="caution">
    <text evidence="7">The sequence shown here is derived from an EMBL/GenBank/DDBJ whole genome shotgun (WGS) entry which is preliminary data.</text>
</comment>
<evidence type="ECO:0000313" key="7">
    <source>
        <dbReference type="EMBL" id="PZX19153.1"/>
    </source>
</evidence>
<dbReference type="CDD" id="cd01335">
    <property type="entry name" value="Radical_SAM"/>
    <property type="match status" value="1"/>
</dbReference>
<dbReference type="RefSeq" id="WP_170124228.1">
    <property type="nucleotide sequence ID" value="NZ_QKZK01000005.1"/>
</dbReference>
<dbReference type="InterPro" id="IPR050377">
    <property type="entry name" value="Radical_SAM_PqqE_MftC-like"/>
</dbReference>
<keyword evidence="3" id="KW-0479">Metal-binding</keyword>
<proteinExistence type="predicted"/>
<reference evidence="7 8" key="1">
    <citation type="submission" date="2018-06" db="EMBL/GenBank/DDBJ databases">
        <title>Genomic Encyclopedia of Archaeal and Bacterial Type Strains, Phase II (KMG-II): from individual species to whole genera.</title>
        <authorList>
            <person name="Goeker M."/>
        </authorList>
    </citation>
    <scope>NUCLEOTIDE SEQUENCE [LARGE SCALE GENOMIC DNA]</scope>
    <source>
        <strain evidence="7 8">DSM 6779</strain>
    </source>
</reference>
<dbReference type="SUPFAM" id="SSF102114">
    <property type="entry name" value="Radical SAM enzymes"/>
    <property type="match status" value="1"/>
</dbReference>
<dbReference type="AlphaFoldDB" id="A0A2W7NI78"/>
<keyword evidence="8" id="KW-1185">Reference proteome</keyword>
<dbReference type="GO" id="GO:0003824">
    <property type="term" value="F:catalytic activity"/>
    <property type="evidence" value="ECO:0007669"/>
    <property type="project" value="InterPro"/>
</dbReference>
<dbReference type="Gene3D" id="3.20.20.70">
    <property type="entry name" value="Aldolase class I"/>
    <property type="match status" value="1"/>
</dbReference>
<evidence type="ECO:0000256" key="4">
    <source>
        <dbReference type="ARBA" id="ARBA00023004"/>
    </source>
</evidence>
<dbReference type="Pfam" id="PF04055">
    <property type="entry name" value="Radical_SAM"/>
    <property type="match status" value="1"/>
</dbReference>
<evidence type="ECO:0000256" key="2">
    <source>
        <dbReference type="ARBA" id="ARBA00022691"/>
    </source>
</evidence>
<name>A0A2W7NI78_9BACT</name>
<keyword evidence="5" id="KW-0411">Iron-sulfur</keyword>
<organism evidence="7 8">
    <name type="scientific">Breznakibacter xylanolyticus</name>
    <dbReference type="NCBI Taxonomy" id="990"/>
    <lineage>
        <taxon>Bacteria</taxon>
        <taxon>Pseudomonadati</taxon>
        <taxon>Bacteroidota</taxon>
        <taxon>Bacteroidia</taxon>
        <taxon>Marinilabiliales</taxon>
        <taxon>Marinilabiliaceae</taxon>
        <taxon>Breznakibacter</taxon>
    </lineage>
</organism>
<gene>
    <name evidence="7" type="ORF">LX69_00820</name>
</gene>
<dbReference type="SFLD" id="SFLDG01067">
    <property type="entry name" value="SPASM/twitch_domain_containing"/>
    <property type="match status" value="1"/>
</dbReference>
<dbReference type="SFLD" id="SFLDS00029">
    <property type="entry name" value="Radical_SAM"/>
    <property type="match status" value="1"/>
</dbReference>
<comment type="cofactor">
    <cofactor evidence="1">
        <name>[4Fe-4S] cluster</name>
        <dbReference type="ChEBI" id="CHEBI:49883"/>
    </cofactor>
</comment>
<dbReference type="Proteomes" id="UP000249239">
    <property type="component" value="Unassembled WGS sequence"/>
</dbReference>
<evidence type="ECO:0000313" key="8">
    <source>
        <dbReference type="Proteomes" id="UP000249239"/>
    </source>
</evidence>
<accession>A0A2W7NI78</accession>
<dbReference type="GO" id="GO:0046872">
    <property type="term" value="F:metal ion binding"/>
    <property type="evidence" value="ECO:0007669"/>
    <property type="project" value="UniProtKB-KW"/>
</dbReference>
<dbReference type="PROSITE" id="PS51918">
    <property type="entry name" value="RADICAL_SAM"/>
    <property type="match status" value="1"/>
</dbReference>
<protein>
    <submittedName>
        <fullName evidence="7">Radical SAM family protein</fullName>
    </submittedName>
</protein>
<keyword evidence="2" id="KW-0949">S-adenosyl-L-methionine</keyword>
<dbReference type="InterPro" id="IPR007197">
    <property type="entry name" value="rSAM"/>
</dbReference>
<dbReference type="PANTHER" id="PTHR11228">
    <property type="entry name" value="RADICAL SAM DOMAIN PROTEIN"/>
    <property type="match status" value="1"/>
</dbReference>
<feature type="domain" description="Radical SAM core" evidence="6">
    <location>
        <begin position="17"/>
        <end position="243"/>
    </location>
</feature>
<dbReference type="InterPro" id="IPR013785">
    <property type="entry name" value="Aldolase_TIM"/>
</dbReference>
<dbReference type="GO" id="GO:0051536">
    <property type="term" value="F:iron-sulfur cluster binding"/>
    <property type="evidence" value="ECO:0007669"/>
    <property type="project" value="UniProtKB-KW"/>
</dbReference>
<evidence type="ECO:0000256" key="3">
    <source>
        <dbReference type="ARBA" id="ARBA00022723"/>
    </source>
</evidence>
<evidence type="ECO:0000259" key="6">
    <source>
        <dbReference type="PROSITE" id="PS51918"/>
    </source>
</evidence>
<dbReference type="InterPro" id="IPR058240">
    <property type="entry name" value="rSAM_sf"/>
</dbReference>
<dbReference type="PANTHER" id="PTHR11228:SF7">
    <property type="entry name" value="PQQA PEPTIDE CYCLASE"/>
    <property type="match status" value="1"/>
</dbReference>